<dbReference type="InterPro" id="IPR023827">
    <property type="entry name" value="Peptidase_S8_Asp-AS"/>
</dbReference>
<dbReference type="PROSITE" id="PS00138">
    <property type="entry name" value="SUBTILASE_SER"/>
    <property type="match status" value="1"/>
</dbReference>
<dbReference type="EMBL" id="MCFJ01000014">
    <property type="protein sequence ID" value="ORY59256.1"/>
    <property type="molecule type" value="Genomic_DNA"/>
</dbReference>
<evidence type="ECO:0000256" key="8">
    <source>
        <dbReference type="PIRSR" id="PIRSR615500-1"/>
    </source>
</evidence>
<name>A0A1Y2DJA9_9PEZI</name>
<dbReference type="PANTHER" id="PTHR43806:SF66">
    <property type="entry name" value="SERIN ENDOPEPTIDASE"/>
    <property type="match status" value="1"/>
</dbReference>
<dbReference type="PANTHER" id="PTHR43806">
    <property type="entry name" value="PEPTIDASE S8"/>
    <property type="match status" value="1"/>
</dbReference>
<dbReference type="InterPro" id="IPR036852">
    <property type="entry name" value="Peptidase_S8/S53_dom_sf"/>
</dbReference>
<evidence type="ECO:0000259" key="14">
    <source>
        <dbReference type="Pfam" id="PF06280"/>
    </source>
</evidence>
<evidence type="ECO:0000259" key="13">
    <source>
        <dbReference type="Pfam" id="PF02225"/>
    </source>
</evidence>
<dbReference type="Gene3D" id="3.40.50.200">
    <property type="entry name" value="Peptidase S8/S53 domain"/>
    <property type="match status" value="2"/>
</dbReference>
<evidence type="ECO:0000256" key="10">
    <source>
        <dbReference type="RuleBase" id="RU003355"/>
    </source>
</evidence>
<evidence type="ECO:0000256" key="11">
    <source>
        <dbReference type="SAM" id="SignalP"/>
    </source>
</evidence>
<protein>
    <submittedName>
        <fullName evidence="15">Serine-type endopeptidase-like protein</fullName>
    </submittedName>
</protein>
<dbReference type="Gene3D" id="2.60.40.1710">
    <property type="entry name" value="Subtilisin-like superfamily"/>
    <property type="match status" value="1"/>
</dbReference>
<feature type="domain" description="Peptidase S8/S53" evidence="12">
    <location>
        <begin position="148"/>
        <end position="565"/>
    </location>
</feature>
<evidence type="ECO:0000256" key="7">
    <source>
        <dbReference type="ARBA" id="ARBA00022825"/>
    </source>
</evidence>
<keyword evidence="3" id="KW-0964">Secreted</keyword>
<evidence type="ECO:0000256" key="2">
    <source>
        <dbReference type="ARBA" id="ARBA00022512"/>
    </source>
</evidence>
<dbReference type="PROSITE" id="PS00136">
    <property type="entry name" value="SUBTILASE_ASP"/>
    <property type="match status" value="1"/>
</dbReference>
<dbReference type="InterPro" id="IPR050131">
    <property type="entry name" value="Peptidase_S8_subtilisin-like"/>
</dbReference>
<evidence type="ECO:0000259" key="12">
    <source>
        <dbReference type="Pfam" id="PF00082"/>
    </source>
</evidence>
<keyword evidence="7 9" id="KW-0720">Serine protease</keyword>
<dbReference type="InParanoid" id="A0A1Y2DJA9"/>
<dbReference type="PRINTS" id="PR00723">
    <property type="entry name" value="SUBTILISIN"/>
</dbReference>
<feature type="active site" description="Charge relay system" evidence="8 9">
    <location>
        <position position="207"/>
    </location>
</feature>
<dbReference type="AlphaFoldDB" id="A0A1Y2DJA9"/>
<dbReference type="InterPro" id="IPR022398">
    <property type="entry name" value="Peptidase_S8_His-AS"/>
</dbReference>
<dbReference type="InterPro" id="IPR023828">
    <property type="entry name" value="Peptidase_S8_Ser-AS"/>
</dbReference>
<dbReference type="InterPro" id="IPR034187">
    <property type="entry name" value="Peptidases_S8_5"/>
</dbReference>
<evidence type="ECO:0000256" key="4">
    <source>
        <dbReference type="ARBA" id="ARBA00022670"/>
    </source>
</evidence>
<evidence type="ECO:0000256" key="1">
    <source>
        <dbReference type="ARBA" id="ARBA00011073"/>
    </source>
</evidence>
<dbReference type="Pfam" id="PF06280">
    <property type="entry name" value="fn3_5"/>
    <property type="match status" value="1"/>
</dbReference>
<keyword evidence="16" id="KW-1185">Reference proteome</keyword>
<dbReference type="Proteomes" id="UP000193689">
    <property type="component" value="Unassembled WGS sequence"/>
</dbReference>
<keyword evidence="2" id="KW-0134">Cell wall</keyword>
<feature type="signal peptide" evidence="11">
    <location>
        <begin position="1"/>
        <end position="20"/>
    </location>
</feature>
<evidence type="ECO:0000313" key="15">
    <source>
        <dbReference type="EMBL" id="ORY59256.1"/>
    </source>
</evidence>
<dbReference type="SUPFAM" id="SSF52025">
    <property type="entry name" value="PA domain"/>
    <property type="match status" value="1"/>
</dbReference>
<comment type="caution">
    <text evidence="15">The sequence shown here is derived from an EMBL/GenBank/DDBJ whole genome shotgun (WGS) entry which is preliminary data.</text>
</comment>
<dbReference type="GO" id="GO:0016020">
    <property type="term" value="C:membrane"/>
    <property type="evidence" value="ECO:0007669"/>
    <property type="project" value="InterPro"/>
</dbReference>
<dbReference type="Pfam" id="PF00082">
    <property type="entry name" value="Peptidase_S8"/>
    <property type="match status" value="1"/>
</dbReference>
<feature type="active site" description="Charge relay system" evidence="8 9">
    <location>
        <position position="157"/>
    </location>
</feature>
<evidence type="ECO:0000256" key="5">
    <source>
        <dbReference type="ARBA" id="ARBA00022729"/>
    </source>
</evidence>
<dbReference type="InterPro" id="IPR003137">
    <property type="entry name" value="PA_domain"/>
</dbReference>
<dbReference type="Pfam" id="PF02225">
    <property type="entry name" value="PA"/>
    <property type="match status" value="1"/>
</dbReference>
<reference evidence="15 16" key="1">
    <citation type="submission" date="2016-07" db="EMBL/GenBank/DDBJ databases">
        <title>Pervasive Adenine N6-methylation of Active Genes in Fungi.</title>
        <authorList>
            <consortium name="DOE Joint Genome Institute"/>
            <person name="Mondo S.J."/>
            <person name="Dannebaum R.O."/>
            <person name="Kuo R.C."/>
            <person name="Labutti K."/>
            <person name="Haridas S."/>
            <person name="Kuo A."/>
            <person name="Salamov A."/>
            <person name="Ahrendt S.R."/>
            <person name="Lipzen A."/>
            <person name="Sullivan W."/>
            <person name="Andreopoulos W.B."/>
            <person name="Clum A."/>
            <person name="Lindquist E."/>
            <person name="Daum C."/>
            <person name="Ramamoorthy G.K."/>
            <person name="Gryganskyi A."/>
            <person name="Culley D."/>
            <person name="Magnuson J.K."/>
            <person name="James T.Y."/>
            <person name="O'Malley M.A."/>
            <person name="Stajich J.E."/>
            <person name="Spatafora J.W."/>
            <person name="Visel A."/>
            <person name="Grigoriev I.V."/>
        </authorList>
    </citation>
    <scope>NUCLEOTIDE SEQUENCE [LARGE SCALE GENOMIC DNA]</scope>
    <source>
        <strain evidence="15 16">CBS 129021</strain>
    </source>
</reference>
<feature type="active site" description="Charge relay system" evidence="8 9">
    <location>
        <position position="530"/>
    </location>
</feature>
<keyword evidence="4 9" id="KW-0645">Protease</keyword>
<dbReference type="InterPro" id="IPR000209">
    <property type="entry name" value="Peptidase_S8/S53_dom"/>
</dbReference>
<dbReference type="RefSeq" id="XP_040711950.1">
    <property type="nucleotide sequence ID" value="XM_040857719.1"/>
</dbReference>
<dbReference type="InterPro" id="IPR015500">
    <property type="entry name" value="Peptidase_S8_subtilisin-rel"/>
</dbReference>
<comment type="similarity">
    <text evidence="1 9 10">Belongs to the peptidase S8 family.</text>
</comment>
<evidence type="ECO:0000313" key="16">
    <source>
        <dbReference type="Proteomes" id="UP000193689"/>
    </source>
</evidence>
<keyword evidence="6 9" id="KW-0378">Hydrolase</keyword>
<dbReference type="STRING" id="1141098.A0A1Y2DJA9"/>
<dbReference type="PROSITE" id="PS00137">
    <property type="entry name" value="SUBTILASE_HIS"/>
    <property type="match status" value="1"/>
</dbReference>
<feature type="chain" id="PRO_5011988223" evidence="11">
    <location>
        <begin position="21"/>
        <end position="867"/>
    </location>
</feature>
<dbReference type="Gene3D" id="3.50.30.30">
    <property type="match status" value="1"/>
</dbReference>
<organism evidence="15 16">
    <name type="scientific">Pseudomassariella vexata</name>
    <dbReference type="NCBI Taxonomy" id="1141098"/>
    <lineage>
        <taxon>Eukaryota</taxon>
        <taxon>Fungi</taxon>
        <taxon>Dikarya</taxon>
        <taxon>Ascomycota</taxon>
        <taxon>Pezizomycotina</taxon>
        <taxon>Sordariomycetes</taxon>
        <taxon>Xylariomycetidae</taxon>
        <taxon>Amphisphaeriales</taxon>
        <taxon>Pseudomassariaceae</taxon>
        <taxon>Pseudomassariella</taxon>
    </lineage>
</organism>
<accession>A0A1Y2DJA9</accession>
<dbReference type="CDD" id="cd02124">
    <property type="entry name" value="PA_PoS1_like"/>
    <property type="match status" value="1"/>
</dbReference>
<dbReference type="SUPFAM" id="SSF52743">
    <property type="entry name" value="Subtilisin-like"/>
    <property type="match status" value="1"/>
</dbReference>
<dbReference type="GO" id="GO:0006508">
    <property type="term" value="P:proteolysis"/>
    <property type="evidence" value="ECO:0007669"/>
    <property type="project" value="UniProtKB-KW"/>
</dbReference>
<dbReference type="PROSITE" id="PS51892">
    <property type="entry name" value="SUBTILASE"/>
    <property type="match status" value="1"/>
</dbReference>
<dbReference type="OrthoDB" id="10256524at2759"/>
<dbReference type="GeneID" id="63773931"/>
<evidence type="ECO:0000256" key="6">
    <source>
        <dbReference type="ARBA" id="ARBA00022801"/>
    </source>
</evidence>
<sequence>MVRANILVFLLAGVKAVVGAKPVSKIVPGAYIVELEDAQVSHSNSAFFSKIESKCNTRMKFNSSLFKGASIQFNDLQSAEANAKGLLSLYGVKQVWPMKTYSLPKDEILHAGNSGSFIENVKRQVGNDTFSPHLMTQVDKLRAEGFVGNGVKIGIVDTGVDYTHPALGGCFGEGCLVSYGYDLVGDNYTGSNTPVPDTDPYDGCEGHGTHVAGIIAAQANPFGFTGAAPGVTLGAYRVFGCDGNAGSDILIDSYLRAFEDGSNIITASIGDSSGWSEDPWAVVASRIVEQGVPCTISAGNSGSAGLFYTSTAANGKKVTAIASTDNVISPMLLVSSYYTVDGGDNLTFGYVLGTPGDWAGVNLPLWTPTFNVTDPAGGCDPYPSDTPDLSGFIVLVRRGTCTFVQKAENAAAFGAKYVVYYNNVDGALSPAAAVEGILAVGMVTSSQGEKWVALLEAGSEVSFDMLDPDTAPVVLGEGINNVTGGFASTFSSWGPTFEADIKPQLASPGGHILSTYPVTLGSYAVLSGTSMACPLAAAIFALISNVRGTLDPNELQHVLATTSNPNLHNDGTTTYPVLAPVAQVGSGLMQAYDAAYATTLLSVSSLAYNDTDNLVDTLNFTITNTGTEEVTYNLSYVSAATGYTFSNDIYPDLLTAIEFDESFATIELSESKVAVPPGAEATIEVTVKPPEIDASRLPVYSGYITLNATNGENLSLPYQGIVGSLHDTTVLDGAYLSSTSDPAAEPITSENITFILPRYSSTEAALPLAVISLCFGSPLVKIEVLSVPGYGNSTNTAKSLGNILGSPLPYLPRDSFTIDWNGKLEDGSFAAAGKYLFKVAALHIFGDANNTDEYDVAQTAAFTIEYV</sequence>
<proteinExistence type="inferred from homology"/>
<dbReference type="InterPro" id="IPR046450">
    <property type="entry name" value="PA_dom_sf"/>
</dbReference>
<feature type="domain" description="C5a peptidase/Subtilisin-like protease SBT2-like Fn3-like" evidence="14">
    <location>
        <begin position="609"/>
        <end position="718"/>
    </location>
</feature>
<dbReference type="InterPro" id="IPR010435">
    <property type="entry name" value="C5a/SBT2-like_Fn3"/>
</dbReference>
<evidence type="ECO:0000256" key="9">
    <source>
        <dbReference type="PROSITE-ProRule" id="PRU01240"/>
    </source>
</evidence>
<gene>
    <name evidence="15" type="ORF">BCR38DRAFT_399541</name>
</gene>
<dbReference type="GO" id="GO:0004252">
    <property type="term" value="F:serine-type endopeptidase activity"/>
    <property type="evidence" value="ECO:0007669"/>
    <property type="project" value="UniProtKB-UniRule"/>
</dbReference>
<keyword evidence="5 11" id="KW-0732">Signal</keyword>
<dbReference type="CDD" id="cd07489">
    <property type="entry name" value="Peptidases_S8_5"/>
    <property type="match status" value="1"/>
</dbReference>
<feature type="domain" description="PA" evidence="13">
    <location>
        <begin position="375"/>
        <end position="450"/>
    </location>
</feature>
<evidence type="ECO:0000256" key="3">
    <source>
        <dbReference type="ARBA" id="ARBA00022525"/>
    </source>
</evidence>